<evidence type="ECO:0000256" key="6">
    <source>
        <dbReference type="SAM" id="SignalP"/>
    </source>
</evidence>
<feature type="signal peptide" evidence="6">
    <location>
        <begin position="1"/>
        <end position="23"/>
    </location>
</feature>
<evidence type="ECO:0000256" key="3">
    <source>
        <dbReference type="ARBA" id="ARBA00022692"/>
    </source>
</evidence>
<dbReference type="InterPro" id="IPR000758">
    <property type="entry name" value="Enterovir_OMP"/>
</dbReference>
<feature type="chain" id="PRO_5027757856" evidence="6">
    <location>
        <begin position="24"/>
        <end position="179"/>
    </location>
</feature>
<organism evidence="8">
    <name type="scientific">Salmonella enterica subsp. houtenae serovar 44:z36[z38]:-</name>
    <dbReference type="NCBI Taxonomy" id="1967609"/>
    <lineage>
        <taxon>Bacteria</taxon>
        <taxon>Pseudomonadati</taxon>
        <taxon>Pseudomonadota</taxon>
        <taxon>Gammaproteobacteria</taxon>
        <taxon>Enterobacterales</taxon>
        <taxon>Enterobacteriaceae</taxon>
        <taxon>Salmonella</taxon>
    </lineage>
</organism>
<dbReference type="GO" id="GO:0009279">
    <property type="term" value="C:cell outer membrane"/>
    <property type="evidence" value="ECO:0007669"/>
    <property type="project" value="UniProtKB-SubCell"/>
</dbReference>
<dbReference type="PROSITE" id="PS00695">
    <property type="entry name" value="ENT_VIR_OMP_2"/>
    <property type="match status" value="1"/>
</dbReference>
<dbReference type="GO" id="GO:0044384">
    <property type="term" value="C:host outer membrane"/>
    <property type="evidence" value="ECO:0007669"/>
    <property type="project" value="InterPro"/>
</dbReference>
<proteinExistence type="predicted"/>
<comment type="subcellular location">
    <subcellularLocation>
        <location evidence="1">Cell outer membrane</location>
        <topology evidence="1">Multi-pass membrane protein</topology>
    </subcellularLocation>
</comment>
<reference evidence="8" key="1">
    <citation type="journal article" date="2018" name="Genome Biol.">
        <title>SKESA: strategic k-mer extension for scrupulous assemblies.</title>
        <authorList>
            <person name="Souvorov A."/>
            <person name="Agarwala R."/>
            <person name="Lipman D.J."/>
        </authorList>
    </citation>
    <scope>NUCLEOTIDE SEQUENCE</scope>
    <source>
        <strain evidence="8">166-88</strain>
    </source>
</reference>
<evidence type="ECO:0000256" key="2">
    <source>
        <dbReference type="ARBA" id="ARBA00022452"/>
    </source>
</evidence>
<evidence type="ECO:0000256" key="4">
    <source>
        <dbReference type="ARBA" id="ARBA00022729"/>
    </source>
</evidence>
<evidence type="ECO:0000256" key="5">
    <source>
        <dbReference type="ARBA" id="ARBA00023136"/>
    </source>
</evidence>
<dbReference type="InterPro" id="IPR011250">
    <property type="entry name" value="OMP/PagP_B-barrel"/>
</dbReference>
<evidence type="ECO:0000256" key="1">
    <source>
        <dbReference type="ARBA" id="ARBA00004571"/>
    </source>
</evidence>
<gene>
    <name evidence="8" type="ORF">GND75_002969</name>
</gene>
<sequence>MMMKKTTLATILLFCLSAGTTYAEQHSISVGYATGALYVNGDKSSDGHPDGMNFKYRYEINDTWGIVGAFTFSGDTIGDLVKTDWGYTSYQVGPSWRINDYVSLYYLLGVARADSDISTMSEKYSYKKNSLASSIGVQINPWPNMVLDVGYEYARFHDYPQSGNNIESLLFNMGLGYRF</sequence>
<dbReference type="SUPFAM" id="SSF56925">
    <property type="entry name" value="OMPA-like"/>
    <property type="match status" value="1"/>
</dbReference>
<protein>
    <submittedName>
        <fullName evidence="8">Outer membrane beta-barrel protein</fullName>
    </submittedName>
</protein>
<dbReference type="PRINTS" id="PR00316">
    <property type="entry name" value="ENTEROVIROMP"/>
</dbReference>
<keyword evidence="3" id="KW-0812">Transmembrane</keyword>
<dbReference type="PANTHER" id="PTHR35892:SF2">
    <property type="entry name" value="OUTER MEMBRANE PROTEIN PAGN"/>
    <property type="match status" value="1"/>
</dbReference>
<feature type="domain" description="Outer membrane protein beta-barrel" evidence="7">
    <location>
        <begin position="7"/>
        <end position="179"/>
    </location>
</feature>
<keyword evidence="2" id="KW-1134">Transmembrane beta strand</keyword>
<evidence type="ECO:0000313" key="8">
    <source>
        <dbReference type="EMBL" id="HAE7581350.1"/>
    </source>
</evidence>
<keyword evidence="5" id="KW-0472">Membrane</keyword>
<reference evidence="8" key="2">
    <citation type="submission" date="2018-07" db="EMBL/GenBank/DDBJ databases">
        <authorList>
            <consortium name="NCBI Pathogen Detection Project"/>
        </authorList>
    </citation>
    <scope>NUCLEOTIDE SEQUENCE</scope>
    <source>
        <strain evidence="8">166-88</strain>
    </source>
</reference>
<dbReference type="InterPro" id="IPR027385">
    <property type="entry name" value="Beta-barrel_OMP"/>
</dbReference>
<evidence type="ECO:0000259" key="7">
    <source>
        <dbReference type="Pfam" id="PF13505"/>
    </source>
</evidence>
<dbReference type="Pfam" id="PF13505">
    <property type="entry name" value="OMP_b-brl"/>
    <property type="match status" value="1"/>
</dbReference>
<comment type="caution">
    <text evidence="8">The sequence shown here is derived from an EMBL/GenBank/DDBJ whole genome shotgun (WGS) entry which is preliminary data.</text>
</comment>
<keyword evidence="4 6" id="KW-0732">Signal</keyword>
<name>A0A736I6G3_SALHO</name>
<dbReference type="Gene3D" id="2.40.160.20">
    <property type="match status" value="1"/>
</dbReference>
<dbReference type="AlphaFoldDB" id="A0A736I6G3"/>
<accession>A0A736I6G3</accession>
<dbReference type="EMBL" id="DAASYS010000012">
    <property type="protein sequence ID" value="HAE7581350.1"/>
    <property type="molecule type" value="Genomic_DNA"/>
</dbReference>
<dbReference type="InterPro" id="IPR051723">
    <property type="entry name" value="Bact_OM_Invasion-Related"/>
</dbReference>
<dbReference type="PANTHER" id="PTHR35892">
    <property type="entry name" value="OUTER MEMBRANE PROTEIN PAGN-RELATED"/>
    <property type="match status" value="1"/>
</dbReference>